<evidence type="ECO:0000256" key="4">
    <source>
        <dbReference type="ARBA" id="ARBA00023136"/>
    </source>
</evidence>
<evidence type="ECO:0000256" key="5">
    <source>
        <dbReference type="SAM" id="Phobius"/>
    </source>
</evidence>
<organism evidence="7 8">
    <name type="scientific">Papilio machaon</name>
    <name type="common">Old World swallowtail butterfly</name>
    <dbReference type="NCBI Taxonomy" id="76193"/>
    <lineage>
        <taxon>Eukaryota</taxon>
        <taxon>Metazoa</taxon>
        <taxon>Ecdysozoa</taxon>
        <taxon>Arthropoda</taxon>
        <taxon>Hexapoda</taxon>
        <taxon>Insecta</taxon>
        <taxon>Pterygota</taxon>
        <taxon>Neoptera</taxon>
        <taxon>Endopterygota</taxon>
        <taxon>Lepidoptera</taxon>
        <taxon>Glossata</taxon>
        <taxon>Ditrysia</taxon>
        <taxon>Papilionoidea</taxon>
        <taxon>Papilionidae</taxon>
        <taxon>Papilioninae</taxon>
        <taxon>Papilio</taxon>
    </lineage>
</organism>
<dbReference type="GO" id="GO:0005886">
    <property type="term" value="C:plasma membrane"/>
    <property type="evidence" value="ECO:0007669"/>
    <property type="project" value="TreeGrafter"/>
</dbReference>
<dbReference type="GO" id="GO:0140359">
    <property type="term" value="F:ABC-type transporter activity"/>
    <property type="evidence" value="ECO:0007669"/>
    <property type="project" value="InterPro"/>
</dbReference>
<sequence length="243" mass="26738">MGLLSGGGLCYNLAQFGELTTAFVDRTVNQHQLSTYLPLTTLFGGGRRLVNASHEENMAALEEDARATCIGCFVSIIISLVLCNGSIALLGWSAARQMIRIRMLFLEAVMRQDMTWFDLDTDFNLASKMSENLMKLKEGMGEKLGVIANLVGTSVLCICQSLSFGWELTLACITVIPFAVAASVILSNVSTRFRLRSVASPSPSRVRHRAVSLLTSYKYTSPMRASSEVQYKVKATRDLYPFL</sequence>
<feature type="domain" description="ABC transmembrane type-1" evidence="6">
    <location>
        <begin position="69"/>
        <end position="197"/>
    </location>
</feature>
<dbReference type="GO" id="GO:0005524">
    <property type="term" value="F:ATP binding"/>
    <property type="evidence" value="ECO:0007669"/>
    <property type="project" value="InterPro"/>
</dbReference>
<evidence type="ECO:0000256" key="1">
    <source>
        <dbReference type="ARBA" id="ARBA00004141"/>
    </source>
</evidence>
<gene>
    <name evidence="7" type="ORF">RR48_05979</name>
</gene>
<keyword evidence="2 5" id="KW-0812">Transmembrane</keyword>
<dbReference type="PANTHER" id="PTHR24222">
    <property type="entry name" value="ABC TRANSPORTER B FAMILY"/>
    <property type="match status" value="1"/>
</dbReference>
<dbReference type="InterPro" id="IPR011527">
    <property type="entry name" value="ABC1_TM_dom"/>
</dbReference>
<keyword evidence="4 5" id="KW-0472">Membrane</keyword>
<dbReference type="EMBL" id="KQ460313">
    <property type="protein sequence ID" value="KPJ16024.1"/>
    <property type="molecule type" value="Genomic_DNA"/>
</dbReference>
<dbReference type="Proteomes" id="UP000053240">
    <property type="component" value="Unassembled WGS sequence"/>
</dbReference>
<name>A0A194REY9_PAPMA</name>
<dbReference type="InParanoid" id="A0A194REY9"/>
<accession>A0A194REY9</accession>
<dbReference type="AlphaFoldDB" id="A0A194REY9"/>
<evidence type="ECO:0000259" key="6">
    <source>
        <dbReference type="PROSITE" id="PS50929"/>
    </source>
</evidence>
<proteinExistence type="predicted"/>
<dbReference type="InterPro" id="IPR036640">
    <property type="entry name" value="ABC1_TM_sf"/>
</dbReference>
<dbReference type="Pfam" id="PF00664">
    <property type="entry name" value="ABC_membrane"/>
    <property type="match status" value="1"/>
</dbReference>
<evidence type="ECO:0000256" key="2">
    <source>
        <dbReference type="ARBA" id="ARBA00022692"/>
    </source>
</evidence>
<dbReference type="Gene3D" id="1.20.1560.10">
    <property type="entry name" value="ABC transporter type 1, transmembrane domain"/>
    <property type="match status" value="1"/>
</dbReference>
<dbReference type="PANTHER" id="PTHR24222:SF76">
    <property type="entry name" value="MYCOBACTIN IMPORT ATP-BINDING_PERMEASE PROTEIN IRTB"/>
    <property type="match status" value="1"/>
</dbReference>
<dbReference type="InterPro" id="IPR039421">
    <property type="entry name" value="Type_1_exporter"/>
</dbReference>
<protein>
    <submittedName>
        <fullName evidence="7">Multidrug resistance protein-like 49</fullName>
    </submittedName>
</protein>
<evidence type="ECO:0000256" key="3">
    <source>
        <dbReference type="ARBA" id="ARBA00022989"/>
    </source>
</evidence>
<keyword evidence="3 5" id="KW-1133">Transmembrane helix</keyword>
<dbReference type="SUPFAM" id="SSF90123">
    <property type="entry name" value="ABC transporter transmembrane region"/>
    <property type="match status" value="1"/>
</dbReference>
<feature type="transmembrane region" description="Helical" evidence="5">
    <location>
        <begin position="168"/>
        <end position="186"/>
    </location>
</feature>
<dbReference type="PROSITE" id="PS50929">
    <property type="entry name" value="ABC_TM1F"/>
    <property type="match status" value="1"/>
</dbReference>
<reference evidence="7 8" key="1">
    <citation type="journal article" date="2015" name="Nat. Commun.">
        <title>Outbred genome sequencing and CRISPR/Cas9 gene editing in butterflies.</title>
        <authorList>
            <person name="Li X."/>
            <person name="Fan D."/>
            <person name="Zhang W."/>
            <person name="Liu G."/>
            <person name="Zhang L."/>
            <person name="Zhao L."/>
            <person name="Fang X."/>
            <person name="Chen L."/>
            <person name="Dong Y."/>
            <person name="Chen Y."/>
            <person name="Ding Y."/>
            <person name="Zhao R."/>
            <person name="Feng M."/>
            <person name="Zhu Y."/>
            <person name="Feng Y."/>
            <person name="Jiang X."/>
            <person name="Zhu D."/>
            <person name="Xiang H."/>
            <person name="Feng X."/>
            <person name="Li S."/>
            <person name="Wang J."/>
            <person name="Zhang G."/>
            <person name="Kronforst M.R."/>
            <person name="Wang W."/>
        </authorList>
    </citation>
    <scope>NUCLEOTIDE SEQUENCE [LARGE SCALE GENOMIC DNA]</scope>
    <source>
        <strain evidence="7">Ya'a_city_454_Pm</strain>
        <tissue evidence="7">Whole body</tissue>
    </source>
</reference>
<keyword evidence="8" id="KW-1185">Reference proteome</keyword>
<comment type="subcellular location">
    <subcellularLocation>
        <location evidence="1">Membrane</location>
        <topology evidence="1">Multi-pass membrane protein</topology>
    </subcellularLocation>
</comment>
<feature type="transmembrane region" description="Helical" evidence="5">
    <location>
        <begin position="73"/>
        <end position="95"/>
    </location>
</feature>
<evidence type="ECO:0000313" key="7">
    <source>
        <dbReference type="EMBL" id="KPJ16024.1"/>
    </source>
</evidence>
<evidence type="ECO:0000313" key="8">
    <source>
        <dbReference type="Proteomes" id="UP000053240"/>
    </source>
</evidence>
<feature type="transmembrane region" description="Helical" evidence="5">
    <location>
        <begin position="144"/>
        <end position="162"/>
    </location>
</feature>